<protein>
    <submittedName>
        <fullName evidence="1">Uncharacterized protein</fullName>
    </submittedName>
</protein>
<dbReference type="InParanoid" id="A2H1Z2"/>
<dbReference type="VEuPathDB" id="TrichDB:TVAGG3_0917570"/>
<dbReference type="AlphaFoldDB" id="A2H1Z2"/>
<accession>A2H1Z2</accession>
<evidence type="ECO:0000313" key="2">
    <source>
        <dbReference type="Proteomes" id="UP000001542"/>
    </source>
</evidence>
<dbReference type="VEuPathDB" id="TrichDB:TVAG_512130"/>
<evidence type="ECO:0000313" key="1">
    <source>
        <dbReference type="EMBL" id="EAX76576.1"/>
    </source>
</evidence>
<sequence>MSEGRTWNVGRKDLECRKEELGMSEGRTWNVGRKDLECWKEGLGMPEGFDKTIYLIELPEPSLVSSVKINGSSTLLV</sequence>
<reference evidence="1" key="1">
    <citation type="submission" date="2006-10" db="EMBL/GenBank/DDBJ databases">
        <authorList>
            <person name="Amadeo P."/>
            <person name="Zhao Q."/>
            <person name="Wortman J."/>
            <person name="Fraser-Liggett C."/>
            <person name="Carlton J."/>
        </authorList>
    </citation>
    <scope>NUCLEOTIDE SEQUENCE</scope>
    <source>
        <strain evidence="1">G3</strain>
    </source>
</reference>
<gene>
    <name evidence="1" type="ORF">TVAG_512130</name>
</gene>
<organism evidence="1 2">
    <name type="scientific">Trichomonas vaginalis (strain ATCC PRA-98 / G3)</name>
    <dbReference type="NCBI Taxonomy" id="412133"/>
    <lineage>
        <taxon>Eukaryota</taxon>
        <taxon>Metamonada</taxon>
        <taxon>Parabasalia</taxon>
        <taxon>Trichomonadida</taxon>
        <taxon>Trichomonadidae</taxon>
        <taxon>Trichomonas</taxon>
    </lineage>
</organism>
<proteinExistence type="predicted"/>
<keyword evidence="2" id="KW-1185">Reference proteome</keyword>
<dbReference type="EMBL" id="DS124390">
    <property type="protein sequence ID" value="EAX76576.1"/>
    <property type="molecule type" value="Genomic_DNA"/>
</dbReference>
<dbReference type="Proteomes" id="UP000001542">
    <property type="component" value="Unassembled WGS sequence"/>
</dbReference>
<name>A2H1Z2_TRIV3</name>
<reference evidence="1" key="2">
    <citation type="journal article" date="2007" name="Science">
        <title>Draft genome sequence of the sexually transmitted pathogen Trichomonas vaginalis.</title>
        <authorList>
            <person name="Carlton J.M."/>
            <person name="Hirt R.P."/>
            <person name="Silva J.C."/>
            <person name="Delcher A.L."/>
            <person name="Schatz M."/>
            <person name="Zhao Q."/>
            <person name="Wortman J.R."/>
            <person name="Bidwell S.L."/>
            <person name="Alsmark U.C.M."/>
            <person name="Besteiro S."/>
            <person name="Sicheritz-Ponten T."/>
            <person name="Noel C.J."/>
            <person name="Dacks J.B."/>
            <person name="Foster P.G."/>
            <person name="Simillion C."/>
            <person name="Van de Peer Y."/>
            <person name="Miranda-Saavedra D."/>
            <person name="Barton G.J."/>
            <person name="Westrop G.D."/>
            <person name="Mueller S."/>
            <person name="Dessi D."/>
            <person name="Fiori P.L."/>
            <person name="Ren Q."/>
            <person name="Paulsen I."/>
            <person name="Zhang H."/>
            <person name="Bastida-Corcuera F.D."/>
            <person name="Simoes-Barbosa A."/>
            <person name="Brown M.T."/>
            <person name="Hayes R.D."/>
            <person name="Mukherjee M."/>
            <person name="Okumura C.Y."/>
            <person name="Schneider R."/>
            <person name="Smith A.J."/>
            <person name="Vanacova S."/>
            <person name="Villalvazo M."/>
            <person name="Haas B.J."/>
            <person name="Pertea M."/>
            <person name="Feldblyum T.V."/>
            <person name="Utterback T.R."/>
            <person name="Shu C.L."/>
            <person name="Osoegawa K."/>
            <person name="de Jong P.J."/>
            <person name="Hrdy I."/>
            <person name="Horvathova L."/>
            <person name="Zubacova Z."/>
            <person name="Dolezal P."/>
            <person name="Malik S.B."/>
            <person name="Logsdon J.M. Jr."/>
            <person name="Henze K."/>
            <person name="Gupta A."/>
            <person name="Wang C.C."/>
            <person name="Dunne R.L."/>
            <person name="Upcroft J.A."/>
            <person name="Upcroft P."/>
            <person name="White O."/>
            <person name="Salzberg S.L."/>
            <person name="Tang P."/>
            <person name="Chiu C.-H."/>
            <person name="Lee Y.-S."/>
            <person name="Embley T.M."/>
            <person name="Coombs G.H."/>
            <person name="Mottram J.C."/>
            <person name="Tachezy J."/>
            <person name="Fraser-Liggett C.M."/>
            <person name="Johnson P.J."/>
        </authorList>
    </citation>
    <scope>NUCLEOTIDE SEQUENCE [LARGE SCALE GENOMIC DNA]</scope>
    <source>
        <strain evidence="1">G3</strain>
    </source>
</reference>